<protein>
    <submittedName>
        <fullName evidence="2">Uncharacterized protein</fullName>
    </submittedName>
</protein>
<comment type="caution">
    <text evidence="2">The sequence shown here is derived from an EMBL/GenBank/DDBJ whole genome shotgun (WGS) entry which is preliminary data.</text>
</comment>
<keyword evidence="1" id="KW-0812">Transmembrane</keyword>
<dbReference type="Proteomes" id="UP000032289">
    <property type="component" value="Unassembled WGS sequence"/>
</dbReference>
<organism evidence="2 3">
    <name type="scientific">Weissella cibaria</name>
    <dbReference type="NCBI Taxonomy" id="137591"/>
    <lineage>
        <taxon>Bacteria</taxon>
        <taxon>Bacillati</taxon>
        <taxon>Bacillota</taxon>
        <taxon>Bacilli</taxon>
        <taxon>Lactobacillales</taxon>
        <taxon>Lactobacillaceae</taxon>
        <taxon>Weissella</taxon>
    </lineage>
</organism>
<dbReference type="PATRIC" id="fig|137591.24.peg.1191"/>
<reference evidence="2" key="1">
    <citation type="journal article" date="2015" name="Microbiology (Mosc.)">
        <title>Genomics of the Weissella cibaria species with an examination of its metabolic traits.</title>
        <authorList>
            <person name="Lynch K.M."/>
            <person name="Lucid A."/>
            <person name="Arendt E.K."/>
            <person name="Sleator R.D."/>
            <person name="Lucey B."/>
            <person name="Coffey A."/>
        </authorList>
    </citation>
    <scope>NUCLEOTIDE SEQUENCE [LARGE SCALE GENOMIC DNA]</scope>
    <source>
        <strain evidence="2">AB3b</strain>
    </source>
</reference>
<sequence length="43" mass="5004">MGFFIFRILLALAIIIVGYLSYRAYQSYKADQAQPKHHDDDDV</sequence>
<gene>
    <name evidence="2" type="ORF">ab3b_01222</name>
</gene>
<feature type="transmembrane region" description="Helical" evidence="1">
    <location>
        <begin position="6"/>
        <end position="25"/>
    </location>
</feature>
<keyword evidence="1" id="KW-0472">Membrane</keyword>
<dbReference type="EMBL" id="JWHT01000028">
    <property type="protein sequence ID" value="KIU24506.1"/>
    <property type="molecule type" value="Genomic_DNA"/>
</dbReference>
<dbReference type="AlphaFoldDB" id="A0A0D1M9B6"/>
<proteinExistence type="predicted"/>
<accession>A0A0D1M9B6</accession>
<evidence type="ECO:0000256" key="1">
    <source>
        <dbReference type="SAM" id="Phobius"/>
    </source>
</evidence>
<keyword evidence="1" id="KW-1133">Transmembrane helix</keyword>
<evidence type="ECO:0000313" key="2">
    <source>
        <dbReference type="EMBL" id="KIU24506.1"/>
    </source>
</evidence>
<evidence type="ECO:0000313" key="3">
    <source>
        <dbReference type="Proteomes" id="UP000032289"/>
    </source>
</evidence>
<name>A0A0D1M9B6_9LACO</name>